<dbReference type="RefSeq" id="WP_352888030.1">
    <property type="nucleotide sequence ID" value="NZ_JBEPIJ010000004.1"/>
</dbReference>
<comment type="caution">
    <text evidence="2">The sequence shown here is derived from an EMBL/GenBank/DDBJ whole genome shotgun (WGS) entry which is preliminary data.</text>
</comment>
<feature type="transmembrane region" description="Helical" evidence="1">
    <location>
        <begin position="99"/>
        <end position="122"/>
    </location>
</feature>
<keyword evidence="1" id="KW-1133">Transmembrane helix</keyword>
<organism evidence="2 3">
    <name type="scientific">Sinimarinibacterium thermocellulolyticum</name>
    <dbReference type="NCBI Taxonomy" id="3170016"/>
    <lineage>
        <taxon>Bacteria</taxon>
        <taxon>Pseudomonadati</taxon>
        <taxon>Pseudomonadota</taxon>
        <taxon>Gammaproteobacteria</taxon>
        <taxon>Nevskiales</taxon>
        <taxon>Nevskiaceae</taxon>
        <taxon>Sinimarinibacterium</taxon>
    </lineage>
</organism>
<accession>A0ABV2A832</accession>
<protein>
    <submittedName>
        <fullName evidence="2">DUF2868 domain-containing protein</fullName>
    </submittedName>
</protein>
<dbReference type="InterPro" id="IPR021296">
    <property type="entry name" value="DUF2868"/>
</dbReference>
<feature type="transmembrane region" description="Helical" evidence="1">
    <location>
        <begin position="218"/>
        <end position="239"/>
    </location>
</feature>
<proteinExistence type="predicted"/>
<keyword evidence="1" id="KW-0472">Membrane</keyword>
<reference evidence="2 3" key="1">
    <citation type="submission" date="2024-06" db="EMBL/GenBank/DDBJ databases">
        <authorList>
            <person name="Li Z."/>
            <person name="Jiang Y."/>
        </authorList>
    </citation>
    <scope>NUCLEOTIDE SEQUENCE [LARGE SCALE GENOMIC DNA]</scope>
    <source>
        <strain evidence="2 3">HSW-8</strain>
    </source>
</reference>
<dbReference type="Pfam" id="PF11067">
    <property type="entry name" value="DUF2868"/>
    <property type="match status" value="1"/>
</dbReference>
<keyword evidence="1" id="KW-0812">Transmembrane</keyword>
<dbReference type="EMBL" id="JBEPIJ010000004">
    <property type="protein sequence ID" value="MES0873402.1"/>
    <property type="molecule type" value="Genomic_DNA"/>
</dbReference>
<gene>
    <name evidence="2" type="ORF">ABSH63_05180</name>
</gene>
<sequence>MPAIRLADRLLAEWVRRREEAAGHPQDCSEADAAGIRAGGDLAARIVERARALPGSDARLALIRRLLRAARVLAGLCVVVAGLAGAAAASSALSASTPASLPLVLLVVVSFNLLTLLLWLVLQPLSDRMPPGLGALLDRLSLAYARRIAGGGDADTASLLRTLSDGGLGRWYAAAVVHAAWLAFAVGAALALALLLSVRAYALSWETTLLDDAALTTWARVFSICPALFGIAGAETLPVTEANAARQGWSLWLLAASVVYGVLPRALALAASLFMLWRSQRALAGDLSRPGFARLRARLLPDHAELGTVDPAPPAPVPTAARAAPPAVLQGRVHGLSLEGDAGEASPVLPGVDWVWLGSVDDATSRAAVLHQLRDDTVDALAICVRATLTPDRGIERFVAELASAARAPTTLLLDGLDRLRARGEAAFAQRIDDWRQLAQRCGVAILHA</sequence>
<dbReference type="Proteomes" id="UP001465331">
    <property type="component" value="Unassembled WGS sequence"/>
</dbReference>
<feature type="transmembrane region" description="Helical" evidence="1">
    <location>
        <begin position="171"/>
        <end position="198"/>
    </location>
</feature>
<evidence type="ECO:0000256" key="1">
    <source>
        <dbReference type="SAM" id="Phobius"/>
    </source>
</evidence>
<evidence type="ECO:0000313" key="3">
    <source>
        <dbReference type="Proteomes" id="UP001465331"/>
    </source>
</evidence>
<keyword evidence="3" id="KW-1185">Reference proteome</keyword>
<name>A0ABV2A832_9GAMM</name>
<feature type="transmembrane region" description="Helical" evidence="1">
    <location>
        <begin position="72"/>
        <end position="93"/>
    </location>
</feature>
<evidence type="ECO:0000313" key="2">
    <source>
        <dbReference type="EMBL" id="MES0873402.1"/>
    </source>
</evidence>
<feature type="transmembrane region" description="Helical" evidence="1">
    <location>
        <begin position="251"/>
        <end position="277"/>
    </location>
</feature>